<evidence type="ECO:0000313" key="3">
    <source>
        <dbReference type="Proteomes" id="UP000440224"/>
    </source>
</evidence>
<organism evidence="2 3">
    <name type="scientific">Polyangium spumosum</name>
    <dbReference type="NCBI Taxonomy" id="889282"/>
    <lineage>
        <taxon>Bacteria</taxon>
        <taxon>Pseudomonadati</taxon>
        <taxon>Myxococcota</taxon>
        <taxon>Polyangia</taxon>
        <taxon>Polyangiales</taxon>
        <taxon>Polyangiaceae</taxon>
        <taxon>Polyangium</taxon>
    </lineage>
</organism>
<comment type="caution">
    <text evidence="2">The sequence shown here is derived from an EMBL/GenBank/DDBJ whole genome shotgun (WGS) entry which is preliminary data.</text>
</comment>
<evidence type="ECO:0000313" key="2">
    <source>
        <dbReference type="EMBL" id="MRG93429.1"/>
    </source>
</evidence>
<dbReference type="RefSeq" id="WP_153820264.1">
    <property type="nucleotide sequence ID" value="NZ_WJIE01000004.1"/>
</dbReference>
<protein>
    <recommendedName>
        <fullName evidence="4">Lipoprotein</fullName>
    </recommendedName>
</protein>
<accession>A0A6N7PND1</accession>
<dbReference type="AlphaFoldDB" id="A0A6N7PND1"/>
<evidence type="ECO:0000256" key="1">
    <source>
        <dbReference type="SAM" id="SignalP"/>
    </source>
</evidence>
<keyword evidence="1" id="KW-0732">Signal</keyword>
<name>A0A6N7PND1_9BACT</name>
<keyword evidence="3" id="KW-1185">Reference proteome</keyword>
<dbReference type="OrthoDB" id="5488292at2"/>
<evidence type="ECO:0008006" key="4">
    <source>
        <dbReference type="Google" id="ProtNLM"/>
    </source>
</evidence>
<dbReference type="Proteomes" id="UP000440224">
    <property type="component" value="Unassembled WGS sequence"/>
</dbReference>
<dbReference type="EMBL" id="WJIE01000004">
    <property type="protein sequence ID" value="MRG93429.1"/>
    <property type="molecule type" value="Genomic_DNA"/>
</dbReference>
<feature type="chain" id="PRO_5026713638" description="Lipoprotein" evidence="1">
    <location>
        <begin position="26"/>
        <end position="516"/>
    </location>
</feature>
<sequence length="516" mass="55481">MVYSGKTRKSWCVALGVLASGLLPACSGCQVDIERGSATHADGLFRGLLVGGTEPDGPFVVARRERAPGDEELVLVSLVEGERRSCSLGKAALYTTNTPNAGFGGEEPRVDARPARILTIEGELGDESGDLRIFDASCTEHVRVPSVAVAVWPNRTLAWVFDENYEPVGYVVRTTSGEIVTIDPWAGSVKTIVKGVSFWSPMYSRFWLIEGGSLVVRELDGKLVQTAGAGVTEFVVGPSGAEVAYVDEKGLWVLKLGEDAPTAIPTPAAPCKLEYLWGSSRLAYHEDCAAGVLAVRDWETGEKRAFGPGVTYVDSRRLEESPWLFFEREEPGKKRELWAVPEGGEPVLVGTDSRLDLGLRSHGDGFLLTLDHDGTAGTLGKWKPDGGFSPLVEGIAGAAGGGSFTGYLVAVADAQEEVGTLVVFDGQTLAETLRVPRVHGRTWRLSWQAPVLGYVRDWDAALGAGTLEAWIPFNGQQVEVDTGVAEFNEVFWPEPGIVYAVRTPGRAGLWTAYPDL</sequence>
<reference evidence="2 3" key="1">
    <citation type="submission" date="2019-10" db="EMBL/GenBank/DDBJ databases">
        <title>A soil myxobacterium in the family Polyangiaceae.</title>
        <authorList>
            <person name="Li Y."/>
            <person name="Wang J."/>
        </authorList>
    </citation>
    <scope>NUCLEOTIDE SEQUENCE [LARGE SCALE GENOMIC DNA]</scope>
    <source>
        <strain evidence="2 3">DSM 14734</strain>
    </source>
</reference>
<gene>
    <name evidence="2" type="ORF">GF068_16135</name>
</gene>
<proteinExistence type="predicted"/>
<feature type="signal peptide" evidence="1">
    <location>
        <begin position="1"/>
        <end position="25"/>
    </location>
</feature>